<dbReference type="Gene3D" id="3.40.50.150">
    <property type="entry name" value="Vaccinia Virus protein VP39"/>
    <property type="match status" value="1"/>
</dbReference>
<dbReference type="InterPro" id="IPR029063">
    <property type="entry name" value="SAM-dependent_MTases_sf"/>
</dbReference>
<keyword evidence="3" id="KW-0949">S-adenosyl-L-methionine</keyword>
<dbReference type="AlphaFoldDB" id="A0AAV5BRX0"/>
<keyword evidence="2" id="KW-0808">Transferase</keyword>
<evidence type="ECO:0000256" key="4">
    <source>
        <dbReference type="SAM" id="MobiDB-lite"/>
    </source>
</evidence>
<name>A0AAV5BRX0_ELECO</name>
<feature type="region of interest" description="Disordered" evidence="4">
    <location>
        <begin position="1"/>
        <end position="54"/>
    </location>
</feature>
<feature type="compositionally biased region" description="Basic and acidic residues" evidence="4">
    <location>
        <begin position="110"/>
        <end position="151"/>
    </location>
</feature>
<accession>A0AAV5BRX0</accession>
<reference evidence="6" key="2">
    <citation type="submission" date="2021-12" db="EMBL/GenBank/DDBJ databases">
        <title>Resequencing data analysis of finger millet.</title>
        <authorList>
            <person name="Hatakeyama M."/>
            <person name="Aluri S."/>
            <person name="Balachadran M.T."/>
            <person name="Sivarajan S.R."/>
            <person name="Poveda L."/>
            <person name="Shimizu-Inatsugi R."/>
            <person name="Schlapbach R."/>
            <person name="Sreeman S.M."/>
            <person name="Shimizu K.K."/>
        </authorList>
    </citation>
    <scope>NUCLEOTIDE SEQUENCE</scope>
</reference>
<dbReference type="EMBL" id="BQKI01000002">
    <property type="protein sequence ID" value="GJM89469.1"/>
    <property type="molecule type" value="Genomic_DNA"/>
</dbReference>
<feature type="compositionally biased region" description="Basic residues" evidence="4">
    <location>
        <begin position="152"/>
        <end position="161"/>
    </location>
</feature>
<dbReference type="GO" id="GO:0008757">
    <property type="term" value="F:S-adenosylmethionine-dependent methyltransferase activity"/>
    <property type="evidence" value="ECO:0007669"/>
    <property type="project" value="UniProtKB-ARBA"/>
</dbReference>
<feature type="domain" description="O-methyltransferase C-terminal" evidence="5">
    <location>
        <begin position="189"/>
        <end position="397"/>
    </location>
</feature>
<dbReference type="EMBL" id="BQKI01000002">
    <property type="protein sequence ID" value="GJM89068.1"/>
    <property type="molecule type" value="Genomic_DNA"/>
</dbReference>
<evidence type="ECO:0000256" key="2">
    <source>
        <dbReference type="ARBA" id="ARBA00022679"/>
    </source>
</evidence>
<organism evidence="6 8">
    <name type="scientific">Eleusine coracana subsp. coracana</name>
    <dbReference type="NCBI Taxonomy" id="191504"/>
    <lineage>
        <taxon>Eukaryota</taxon>
        <taxon>Viridiplantae</taxon>
        <taxon>Streptophyta</taxon>
        <taxon>Embryophyta</taxon>
        <taxon>Tracheophyta</taxon>
        <taxon>Spermatophyta</taxon>
        <taxon>Magnoliopsida</taxon>
        <taxon>Liliopsida</taxon>
        <taxon>Poales</taxon>
        <taxon>Poaceae</taxon>
        <taxon>PACMAD clade</taxon>
        <taxon>Chloridoideae</taxon>
        <taxon>Cynodonteae</taxon>
        <taxon>Eleusininae</taxon>
        <taxon>Eleusine</taxon>
    </lineage>
</organism>
<evidence type="ECO:0000313" key="7">
    <source>
        <dbReference type="EMBL" id="GJM89469.1"/>
    </source>
</evidence>
<keyword evidence="8" id="KW-1185">Reference proteome</keyword>
<proteinExistence type="predicted"/>
<feature type="region of interest" description="Disordered" evidence="4">
    <location>
        <begin position="88"/>
        <end position="170"/>
    </location>
</feature>
<protein>
    <recommendedName>
        <fullName evidence="5">O-methyltransferase C-terminal domain-containing protein</fullName>
    </recommendedName>
</protein>
<dbReference type="InterPro" id="IPR016461">
    <property type="entry name" value="COMT-like"/>
</dbReference>
<dbReference type="FunFam" id="3.40.50.150:FF:000057">
    <property type="entry name" value="O-methyltransferase ZRP4"/>
    <property type="match status" value="1"/>
</dbReference>
<evidence type="ECO:0000256" key="1">
    <source>
        <dbReference type="ARBA" id="ARBA00022603"/>
    </source>
</evidence>
<gene>
    <name evidence="6" type="primary">ga05210</name>
    <name evidence="7" type="synonym">ga05664</name>
    <name evidence="6" type="ORF">PR202_ga05210</name>
    <name evidence="7" type="ORF">PR202_ga05664</name>
</gene>
<dbReference type="InterPro" id="IPR001077">
    <property type="entry name" value="COMT_C"/>
</dbReference>
<dbReference type="Proteomes" id="UP001054889">
    <property type="component" value="Unassembled WGS sequence"/>
</dbReference>
<keyword evidence="1" id="KW-0489">Methyltransferase</keyword>
<dbReference type="PROSITE" id="PS51683">
    <property type="entry name" value="SAM_OMT_II"/>
    <property type="match status" value="1"/>
</dbReference>
<evidence type="ECO:0000259" key="5">
    <source>
        <dbReference type="Pfam" id="PF00891"/>
    </source>
</evidence>
<evidence type="ECO:0000313" key="6">
    <source>
        <dbReference type="EMBL" id="GJM89068.1"/>
    </source>
</evidence>
<dbReference type="SUPFAM" id="SSF53335">
    <property type="entry name" value="S-adenosyl-L-methionine-dependent methyltransferases"/>
    <property type="match status" value="1"/>
</dbReference>
<feature type="compositionally biased region" description="Basic and acidic residues" evidence="4">
    <location>
        <begin position="88"/>
        <end position="103"/>
    </location>
</feature>
<dbReference type="PANTHER" id="PTHR11746">
    <property type="entry name" value="O-METHYLTRANSFERASE"/>
    <property type="match status" value="1"/>
</dbReference>
<evidence type="ECO:0000313" key="8">
    <source>
        <dbReference type="Proteomes" id="UP001054889"/>
    </source>
</evidence>
<evidence type="ECO:0000256" key="3">
    <source>
        <dbReference type="ARBA" id="ARBA00022691"/>
    </source>
</evidence>
<sequence length="415" mass="45814">MPPPLADGRRSRMSDPVSSRVTAARSCELELPPVDEGGARERGGEGGDVGAGVTGAGMQCRLELCERRRGEERVTGVGVAPVNGEERVASAGERRGGRRAAVERRRRGGRREGVVAETREEKESRARGREEERQAVAETREEKERRVERVGERRRRGRRQQRGGEEGRREAARLTGDLNPVVTLSPFLRLSEWFLHELLDPTGFELAQGQNFLDFVGHDAKFAKIFNDAMVAGSSFMMDIVVTKCSDVFHGISSLLDVAGGLGGASQAISKVFPHVKCSVLDLPHVVAAAPTRTNVEYIAGDMFQSIPPTNTVFLKWVLHDWGDAECVKILRNCKNVIPLRDAGGKVLIFDMVVRAGTFDIKHRETQVLFDLFIMIVDGVERGEQGWKKIILEAGFSDYKIIPVVGVRSIIEVHP</sequence>
<comment type="caution">
    <text evidence="6">The sequence shown here is derived from an EMBL/GenBank/DDBJ whole genome shotgun (WGS) entry which is preliminary data.</text>
</comment>
<dbReference type="GO" id="GO:0008171">
    <property type="term" value="F:O-methyltransferase activity"/>
    <property type="evidence" value="ECO:0007669"/>
    <property type="project" value="InterPro"/>
</dbReference>
<dbReference type="Pfam" id="PF00891">
    <property type="entry name" value="Methyltransf_2"/>
    <property type="match status" value="1"/>
</dbReference>
<reference evidence="6" key="1">
    <citation type="journal article" date="2018" name="DNA Res.">
        <title>Multiple hybrid de novo genome assembly of finger millet, an orphan allotetraploid crop.</title>
        <authorList>
            <person name="Hatakeyama M."/>
            <person name="Aluri S."/>
            <person name="Balachadran M.T."/>
            <person name="Sivarajan S.R."/>
            <person name="Patrignani A."/>
            <person name="Gruter S."/>
            <person name="Poveda L."/>
            <person name="Shimizu-Inatsugi R."/>
            <person name="Baeten J."/>
            <person name="Francoijs K.J."/>
            <person name="Nataraja K.N."/>
            <person name="Reddy Y.A.N."/>
            <person name="Phadnis S."/>
            <person name="Ravikumar R.L."/>
            <person name="Schlapbach R."/>
            <person name="Sreeman S.M."/>
            <person name="Shimizu K.K."/>
        </authorList>
    </citation>
    <scope>NUCLEOTIDE SEQUENCE</scope>
</reference>
<dbReference type="GO" id="GO:0032259">
    <property type="term" value="P:methylation"/>
    <property type="evidence" value="ECO:0007669"/>
    <property type="project" value="UniProtKB-KW"/>
</dbReference>